<dbReference type="EMBL" id="ML119652">
    <property type="protein sequence ID" value="RPA85679.1"/>
    <property type="molecule type" value="Genomic_DNA"/>
</dbReference>
<dbReference type="AlphaFoldDB" id="A0A3N4IIL2"/>
<evidence type="ECO:0000313" key="3">
    <source>
        <dbReference type="EMBL" id="RPA85679.1"/>
    </source>
</evidence>
<feature type="transmembrane region" description="Helical" evidence="2">
    <location>
        <begin position="97"/>
        <end position="116"/>
    </location>
</feature>
<proteinExistence type="inferred from homology"/>
<evidence type="ECO:0000256" key="2">
    <source>
        <dbReference type="SAM" id="Phobius"/>
    </source>
</evidence>
<evidence type="ECO:0000313" key="4">
    <source>
        <dbReference type="Proteomes" id="UP000275078"/>
    </source>
</evidence>
<dbReference type="STRING" id="1160509.A0A3N4IIL2"/>
<evidence type="ECO:0000256" key="1">
    <source>
        <dbReference type="ARBA" id="ARBA00006765"/>
    </source>
</evidence>
<dbReference type="Pfam" id="PF05042">
    <property type="entry name" value="Caleosin"/>
    <property type="match status" value="1"/>
</dbReference>
<keyword evidence="2" id="KW-0472">Membrane</keyword>
<gene>
    <name evidence="3" type="ORF">BJ508DRAFT_204847</name>
</gene>
<comment type="similarity">
    <text evidence="1">Belongs to the caleosin family.</text>
</comment>
<keyword evidence="2" id="KW-1133">Transmembrane helix</keyword>
<keyword evidence="4" id="KW-1185">Reference proteome</keyword>
<name>A0A3N4IIL2_ASCIM</name>
<dbReference type="Proteomes" id="UP000275078">
    <property type="component" value="Unassembled WGS sequence"/>
</dbReference>
<sequence>MNNRIVSVDTMPITVERTPFIPTKDQLRAVGNFGTARANVAPSADTPQGTPDNFKLDPRRSHQTVMQQHIDFFDPDQDGIIWPLDTFRGFRQLGSGYIISILAMLIIHANLSYPTVKGFLPDPFFRIWIERIHKCKHGSDTGTYDTEGRFSPQHFEDFFAKYSGSANKDGLSAYDIWNGIKGQRLVMDPFGWLAAIFEWTATYTLLWPADGILKKEDVRRVYDGSIFYHIAEERKEKAKLAKGRGFLRARA</sequence>
<organism evidence="3 4">
    <name type="scientific">Ascobolus immersus RN42</name>
    <dbReference type="NCBI Taxonomy" id="1160509"/>
    <lineage>
        <taxon>Eukaryota</taxon>
        <taxon>Fungi</taxon>
        <taxon>Dikarya</taxon>
        <taxon>Ascomycota</taxon>
        <taxon>Pezizomycotina</taxon>
        <taxon>Pezizomycetes</taxon>
        <taxon>Pezizales</taxon>
        <taxon>Ascobolaceae</taxon>
        <taxon>Ascobolus</taxon>
    </lineage>
</organism>
<dbReference type="GO" id="GO:0005509">
    <property type="term" value="F:calcium ion binding"/>
    <property type="evidence" value="ECO:0007669"/>
    <property type="project" value="TreeGrafter"/>
</dbReference>
<dbReference type="InterPro" id="IPR007736">
    <property type="entry name" value="Caleosin-related"/>
</dbReference>
<keyword evidence="2" id="KW-0812">Transmembrane</keyword>
<dbReference type="PANTHER" id="PTHR31495">
    <property type="entry name" value="PEROXYGENASE 3-RELATED"/>
    <property type="match status" value="1"/>
</dbReference>
<dbReference type="PANTHER" id="PTHR31495:SF0">
    <property type="entry name" value="BINDING PROTEIN CALEOSIN, PUTATIVE (AFU_ORTHOLOGUE AFUA_5G13750)-RELATED"/>
    <property type="match status" value="1"/>
</dbReference>
<reference evidence="3 4" key="1">
    <citation type="journal article" date="2018" name="Nat. Ecol. Evol.">
        <title>Pezizomycetes genomes reveal the molecular basis of ectomycorrhizal truffle lifestyle.</title>
        <authorList>
            <person name="Murat C."/>
            <person name="Payen T."/>
            <person name="Noel B."/>
            <person name="Kuo A."/>
            <person name="Morin E."/>
            <person name="Chen J."/>
            <person name="Kohler A."/>
            <person name="Krizsan K."/>
            <person name="Balestrini R."/>
            <person name="Da Silva C."/>
            <person name="Montanini B."/>
            <person name="Hainaut M."/>
            <person name="Levati E."/>
            <person name="Barry K.W."/>
            <person name="Belfiori B."/>
            <person name="Cichocki N."/>
            <person name="Clum A."/>
            <person name="Dockter R.B."/>
            <person name="Fauchery L."/>
            <person name="Guy J."/>
            <person name="Iotti M."/>
            <person name="Le Tacon F."/>
            <person name="Lindquist E.A."/>
            <person name="Lipzen A."/>
            <person name="Malagnac F."/>
            <person name="Mello A."/>
            <person name="Molinier V."/>
            <person name="Miyauchi S."/>
            <person name="Poulain J."/>
            <person name="Riccioni C."/>
            <person name="Rubini A."/>
            <person name="Sitrit Y."/>
            <person name="Splivallo R."/>
            <person name="Traeger S."/>
            <person name="Wang M."/>
            <person name="Zifcakova L."/>
            <person name="Wipf D."/>
            <person name="Zambonelli A."/>
            <person name="Paolocci F."/>
            <person name="Nowrousian M."/>
            <person name="Ottonello S."/>
            <person name="Baldrian P."/>
            <person name="Spatafora J.W."/>
            <person name="Henrissat B."/>
            <person name="Nagy L.G."/>
            <person name="Aury J.M."/>
            <person name="Wincker P."/>
            <person name="Grigoriev I.V."/>
            <person name="Bonfante P."/>
            <person name="Martin F.M."/>
        </authorList>
    </citation>
    <scope>NUCLEOTIDE SEQUENCE [LARGE SCALE GENOMIC DNA]</scope>
    <source>
        <strain evidence="3 4">RN42</strain>
    </source>
</reference>
<accession>A0A3N4IIL2</accession>
<protein>
    <submittedName>
        <fullName evidence="3">Caleosin-domain-containing protein</fullName>
    </submittedName>
</protein>
<dbReference type="OrthoDB" id="640742at2759"/>
<dbReference type="GO" id="GO:0004497">
    <property type="term" value="F:monooxygenase activity"/>
    <property type="evidence" value="ECO:0007669"/>
    <property type="project" value="TreeGrafter"/>
</dbReference>